<sequence length="115" mass="13537">MVAEISANWYARLNLARHLKEEGNKEQAYLLFKAILNEKEAFRFDKYVYGTYEDYIVEKTKFLIEIALLELEVIGCSKGSIKYLDDALNLLDGMESVYPYVRIDEIEELRKRLCQ</sequence>
<reference evidence="1 2" key="1">
    <citation type="journal article" date="2011" name="J. Bacteriol.">
        <title>Complete genome sequence of the cellulose-degrading bacterium Cellulosilyticum lentocellum.</title>
        <authorList>
            <consortium name="US DOE Joint Genome Institute"/>
            <person name="Miller D.A."/>
            <person name="Suen G."/>
            <person name="Bruce D."/>
            <person name="Copeland A."/>
            <person name="Cheng J.F."/>
            <person name="Detter C."/>
            <person name="Goodwin L.A."/>
            <person name="Han C.S."/>
            <person name="Hauser L.J."/>
            <person name="Land M.L."/>
            <person name="Lapidus A."/>
            <person name="Lucas S."/>
            <person name="Meincke L."/>
            <person name="Pitluck S."/>
            <person name="Tapia R."/>
            <person name="Teshima H."/>
            <person name="Woyke T."/>
            <person name="Fox B.G."/>
            <person name="Angert E.R."/>
            <person name="Currie C.R."/>
        </authorList>
    </citation>
    <scope>NUCLEOTIDE SEQUENCE [LARGE SCALE GENOMIC DNA]</scope>
    <source>
        <strain evidence="2">ATCC 49066 / DSM 5427 / NCIMB 11756 / RHM5</strain>
    </source>
</reference>
<keyword evidence="2" id="KW-1185">Reference proteome</keyword>
<protein>
    <submittedName>
        <fullName evidence="1">Uncharacterized protein</fullName>
    </submittedName>
</protein>
<gene>
    <name evidence="1" type="ordered locus">Clole_1658</name>
</gene>
<dbReference type="KEGG" id="cle:Clole_1658"/>
<proteinExistence type="predicted"/>
<dbReference type="HOGENOM" id="CLU_2104600_0_0_9"/>
<accession>F2JLJ1</accession>
<name>F2JLJ1_CELLD</name>
<evidence type="ECO:0000313" key="2">
    <source>
        <dbReference type="Proteomes" id="UP000008467"/>
    </source>
</evidence>
<dbReference type="EMBL" id="CP002582">
    <property type="protein sequence ID" value="ADZ83382.1"/>
    <property type="molecule type" value="Genomic_DNA"/>
</dbReference>
<evidence type="ECO:0000313" key="1">
    <source>
        <dbReference type="EMBL" id="ADZ83382.1"/>
    </source>
</evidence>
<organism evidence="1 2">
    <name type="scientific">Cellulosilyticum lentocellum (strain ATCC 49066 / DSM 5427 / NCIMB 11756 / RHM5)</name>
    <name type="common">Clostridium lentocellum</name>
    <dbReference type="NCBI Taxonomy" id="642492"/>
    <lineage>
        <taxon>Bacteria</taxon>
        <taxon>Bacillati</taxon>
        <taxon>Bacillota</taxon>
        <taxon>Clostridia</taxon>
        <taxon>Lachnospirales</taxon>
        <taxon>Cellulosilyticaceae</taxon>
        <taxon>Cellulosilyticum</taxon>
    </lineage>
</organism>
<dbReference type="STRING" id="642492.Clole_1658"/>
<dbReference type="AlphaFoldDB" id="F2JLJ1"/>
<dbReference type="Proteomes" id="UP000008467">
    <property type="component" value="Chromosome"/>
</dbReference>
<dbReference type="RefSeq" id="WP_013656679.1">
    <property type="nucleotide sequence ID" value="NC_015275.1"/>
</dbReference>